<keyword evidence="4 7" id="KW-0812">Transmembrane</keyword>
<accession>A0A7Y7U7A4</accession>
<dbReference type="GO" id="GO:0015031">
    <property type="term" value="P:protein transport"/>
    <property type="evidence" value="ECO:0007669"/>
    <property type="project" value="UniProtKB-KW"/>
</dbReference>
<dbReference type="EMBL" id="JABKAU010000033">
    <property type="protein sequence ID" value="NVO32639.1"/>
    <property type="molecule type" value="Genomic_DNA"/>
</dbReference>
<dbReference type="PANTHER" id="PTHR30558">
    <property type="entry name" value="EXBD MEMBRANE COMPONENT OF PMF-DRIVEN MACROMOLECULE IMPORT SYSTEM"/>
    <property type="match status" value="1"/>
</dbReference>
<dbReference type="PANTHER" id="PTHR30558:SF3">
    <property type="entry name" value="BIOPOLYMER TRANSPORT PROTEIN EXBD-RELATED"/>
    <property type="match status" value="1"/>
</dbReference>
<keyword evidence="5" id="KW-1133">Transmembrane helix</keyword>
<keyword evidence="7" id="KW-0653">Protein transport</keyword>
<comment type="caution">
    <text evidence="9">The sequence shown here is derived from an EMBL/GenBank/DDBJ whole genome shotgun (WGS) entry which is preliminary data.</text>
</comment>
<evidence type="ECO:0000256" key="2">
    <source>
        <dbReference type="ARBA" id="ARBA00005811"/>
    </source>
</evidence>
<evidence type="ECO:0000256" key="7">
    <source>
        <dbReference type="RuleBase" id="RU003879"/>
    </source>
</evidence>
<evidence type="ECO:0000256" key="6">
    <source>
        <dbReference type="ARBA" id="ARBA00023136"/>
    </source>
</evidence>
<gene>
    <name evidence="9" type="ORF">HW554_15590</name>
</gene>
<protein>
    <submittedName>
        <fullName evidence="9">Biopolymer transporter ExbD</fullName>
    </submittedName>
</protein>
<organism evidence="9 10">
    <name type="scientific">Hymenobacter lapidiphilus</name>
    <dbReference type="NCBI Taxonomy" id="2608003"/>
    <lineage>
        <taxon>Bacteria</taxon>
        <taxon>Pseudomonadati</taxon>
        <taxon>Bacteroidota</taxon>
        <taxon>Cytophagia</taxon>
        <taxon>Cytophagales</taxon>
        <taxon>Hymenobacteraceae</taxon>
        <taxon>Hymenobacter</taxon>
    </lineage>
</organism>
<feature type="region of interest" description="Disordered" evidence="8">
    <location>
        <begin position="1"/>
        <end position="22"/>
    </location>
</feature>
<comment type="similarity">
    <text evidence="2 7">Belongs to the ExbD/TolR family.</text>
</comment>
<dbReference type="AlphaFoldDB" id="A0A7Y7U7A4"/>
<evidence type="ECO:0000256" key="8">
    <source>
        <dbReference type="SAM" id="MobiDB-lite"/>
    </source>
</evidence>
<dbReference type="Proteomes" id="UP000565521">
    <property type="component" value="Unassembled WGS sequence"/>
</dbReference>
<name>A0A7Y7U7A4_9BACT</name>
<reference evidence="9 10" key="1">
    <citation type="submission" date="2020-05" db="EMBL/GenBank/DDBJ databases">
        <title>Hymenobacter terrestris sp. nov. and Hymenobacter lapidiphilus sp. nov., isolated from regoliths in Antarctica.</title>
        <authorList>
            <person name="Sedlacek I."/>
            <person name="Pantucek R."/>
            <person name="Zeman M."/>
            <person name="Holochova P."/>
            <person name="Kralova S."/>
            <person name="Stankova E."/>
            <person name="Sedo O."/>
            <person name="Micenkova L."/>
            <person name="Svec P."/>
            <person name="Gupta V."/>
            <person name="Sood U."/>
            <person name="Korpole U.S."/>
            <person name="Lal R."/>
        </authorList>
    </citation>
    <scope>NUCLEOTIDE SEQUENCE [LARGE SCALE GENOMIC DNA]</scope>
    <source>
        <strain evidence="9 10">P5342</strain>
    </source>
</reference>
<keyword evidence="7" id="KW-0813">Transport</keyword>
<evidence type="ECO:0000256" key="4">
    <source>
        <dbReference type="ARBA" id="ARBA00022692"/>
    </source>
</evidence>
<dbReference type="Pfam" id="PF02472">
    <property type="entry name" value="ExbD"/>
    <property type="match status" value="1"/>
</dbReference>
<evidence type="ECO:0000256" key="5">
    <source>
        <dbReference type="ARBA" id="ARBA00022989"/>
    </source>
</evidence>
<keyword evidence="3" id="KW-1003">Cell membrane</keyword>
<evidence type="ECO:0000256" key="3">
    <source>
        <dbReference type="ARBA" id="ARBA00022475"/>
    </source>
</evidence>
<evidence type="ECO:0000313" key="10">
    <source>
        <dbReference type="Proteomes" id="UP000565521"/>
    </source>
</evidence>
<dbReference type="RefSeq" id="WP_176909509.1">
    <property type="nucleotide sequence ID" value="NZ_JABKAU010000033.1"/>
</dbReference>
<sequence length="165" mass="18368">MASIQPTAAPKSGKPRATKRSFHPDMTPMVDLAFLLLTFFMLTTTFNKPAVMELTMPTPGPESPVDPKKALTLLLDKNNEVRYFFGLNPGTDTRQLHRTTLAADGLRQVLLRFQQQPGGVVLIKPSNQANYQSLVDVLDEMNITGQRKYALVDLNEADKELLAVR</sequence>
<keyword evidence="6" id="KW-0472">Membrane</keyword>
<comment type="subcellular location">
    <subcellularLocation>
        <location evidence="1">Cell membrane</location>
        <topology evidence="1">Single-pass membrane protein</topology>
    </subcellularLocation>
    <subcellularLocation>
        <location evidence="7">Cell membrane</location>
        <topology evidence="7">Single-pass type II membrane protein</topology>
    </subcellularLocation>
</comment>
<proteinExistence type="inferred from homology"/>
<dbReference type="GO" id="GO:0005886">
    <property type="term" value="C:plasma membrane"/>
    <property type="evidence" value="ECO:0007669"/>
    <property type="project" value="UniProtKB-SubCell"/>
</dbReference>
<evidence type="ECO:0000256" key="1">
    <source>
        <dbReference type="ARBA" id="ARBA00004162"/>
    </source>
</evidence>
<dbReference type="InterPro" id="IPR003400">
    <property type="entry name" value="ExbD"/>
</dbReference>
<keyword evidence="10" id="KW-1185">Reference proteome</keyword>
<evidence type="ECO:0000313" key="9">
    <source>
        <dbReference type="EMBL" id="NVO32639.1"/>
    </source>
</evidence>
<dbReference type="GO" id="GO:0022857">
    <property type="term" value="F:transmembrane transporter activity"/>
    <property type="evidence" value="ECO:0007669"/>
    <property type="project" value="InterPro"/>
</dbReference>